<organism evidence="1 2">
    <name type="scientific">Branchiostoma floridae</name>
    <name type="common">Florida lancelet</name>
    <name type="synonym">Amphioxus</name>
    <dbReference type="NCBI Taxonomy" id="7739"/>
    <lineage>
        <taxon>Eukaryota</taxon>
        <taxon>Metazoa</taxon>
        <taxon>Chordata</taxon>
        <taxon>Cephalochordata</taxon>
        <taxon>Leptocardii</taxon>
        <taxon>Amphioxiformes</taxon>
        <taxon>Branchiostomatidae</taxon>
        <taxon>Branchiostoma</taxon>
    </lineage>
</organism>
<dbReference type="InterPro" id="IPR012340">
    <property type="entry name" value="NA-bd_OB-fold"/>
</dbReference>
<evidence type="ECO:0000313" key="3">
    <source>
        <dbReference type="RefSeq" id="XP_035665600.1"/>
    </source>
</evidence>
<name>A0A9J7HJN8_BRAFL</name>
<reference evidence="1" key="1">
    <citation type="journal article" date="2020" name="Nat. Ecol. Evol.">
        <title>Deeply conserved synteny resolves early events in vertebrate evolution.</title>
        <authorList>
            <person name="Simakov O."/>
            <person name="Marletaz F."/>
            <person name="Yue J.X."/>
            <person name="O'Connell B."/>
            <person name="Jenkins J."/>
            <person name="Brandt A."/>
            <person name="Calef R."/>
            <person name="Tung C.H."/>
            <person name="Huang T.K."/>
            <person name="Schmutz J."/>
            <person name="Satoh N."/>
            <person name="Yu J.K."/>
            <person name="Putnam N.H."/>
            <person name="Green R.E."/>
            <person name="Rokhsar D.S."/>
        </authorList>
    </citation>
    <scope>NUCLEOTIDE SEQUENCE [LARGE SCALE GENOMIC DNA]</scope>
    <source>
        <strain evidence="1">S238N-H82</strain>
    </source>
</reference>
<reference evidence="2 3" key="2">
    <citation type="submission" date="2025-04" db="UniProtKB">
        <authorList>
            <consortium name="RefSeq"/>
        </authorList>
    </citation>
    <scope>IDENTIFICATION</scope>
    <source>
        <strain evidence="2 3">S238N-H82</strain>
        <tissue evidence="2 3">Testes</tissue>
    </source>
</reference>
<dbReference type="KEGG" id="bfo:118408849"/>
<sequence length="325" mass="36336">METPSEMSGYVHNVSPMKDGAKSKFFRFDFQTSEDESRKGICFSPQKRSFFCEKEQSSSPCKISKVSSCSMRSSDFVVNEKSSVESTADVGFPAKRPSIRSVSVKDISYLSVNDVVRVNVKVLSIDKTEKVTVNSGDEREKTDVIVGDTSGAVRLCVWQPHVLELGRSYGVDAKVKLFARRRFLSTFPESVVNEVGPIYAPDGIQQIDQVRATGTIIGSQVLSRFYKCNSCKRKIDPTETKFLCCPHCNMKQLRERSKEEMIVKVVVDDHGKHVHLTCFSSIVSTIIGEDSLAMKSDDVEEKLLEQEEVELMYDAFSNTVNSVGD</sequence>
<dbReference type="SUPFAM" id="SSF50249">
    <property type="entry name" value="Nucleic acid-binding proteins"/>
    <property type="match status" value="2"/>
</dbReference>
<dbReference type="KEGG" id="bfo:118405383"/>
<dbReference type="AlphaFoldDB" id="A0A9J7HJN8"/>
<dbReference type="Gene3D" id="2.40.50.140">
    <property type="entry name" value="Nucleic acid-binding proteins"/>
    <property type="match status" value="2"/>
</dbReference>
<dbReference type="OMA" id="DIHQHAN"/>
<gene>
    <name evidence="2" type="primary">LOC118405383</name>
    <name evidence="3" type="synonym">LOC118408849</name>
</gene>
<evidence type="ECO:0000313" key="2">
    <source>
        <dbReference type="RefSeq" id="XP_035660761.1"/>
    </source>
</evidence>
<dbReference type="OrthoDB" id="8959871at2759"/>
<dbReference type="GeneID" id="118405383"/>
<dbReference type="Proteomes" id="UP000001554">
    <property type="component" value="Chromosome 18"/>
</dbReference>
<dbReference type="RefSeq" id="XP_035660761.1">
    <property type="nucleotide sequence ID" value="XM_035804868.1"/>
</dbReference>
<protein>
    <submittedName>
        <fullName evidence="2">Uncharacterized protein LOC118405383</fullName>
    </submittedName>
    <submittedName>
        <fullName evidence="3">Uncharacterized protein LOC118408849</fullName>
    </submittedName>
</protein>
<accession>A0A9J7HJN8</accession>
<proteinExistence type="predicted"/>
<keyword evidence="1" id="KW-1185">Reference proteome</keyword>
<dbReference type="RefSeq" id="XP_035665600.1">
    <property type="nucleotide sequence ID" value="XM_035809707.1"/>
</dbReference>
<evidence type="ECO:0000313" key="1">
    <source>
        <dbReference type="Proteomes" id="UP000001554"/>
    </source>
</evidence>